<feature type="transmembrane region" description="Helical" evidence="1">
    <location>
        <begin position="42"/>
        <end position="62"/>
    </location>
</feature>
<keyword evidence="1" id="KW-0812">Transmembrane</keyword>
<keyword evidence="3" id="KW-1185">Reference proteome</keyword>
<accession>A0ABX8Y0T5</accession>
<evidence type="ECO:0000313" key="3">
    <source>
        <dbReference type="Proteomes" id="UP000827138"/>
    </source>
</evidence>
<evidence type="ECO:0000313" key="2">
    <source>
        <dbReference type="EMBL" id="QYX81524.1"/>
    </source>
</evidence>
<dbReference type="EMBL" id="CP080647">
    <property type="protein sequence ID" value="QYX81524.1"/>
    <property type="molecule type" value="Genomic_DNA"/>
</dbReference>
<name>A0ABX8Y0T5_9ACTN</name>
<dbReference type="RefSeq" id="WP_220650113.1">
    <property type="nucleotide sequence ID" value="NZ_CP080647.1"/>
</dbReference>
<dbReference type="Proteomes" id="UP000827138">
    <property type="component" value="Chromosome"/>
</dbReference>
<keyword evidence="1" id="KW-0472">Membrane</keyword>
<sequence>MASPPPLNVSGGLSVTGMGQVQYARKTADQSKTSTTTLGNDIHLFLPVAANATYNLFLLCIFSGSTMGDIKFG</sequence>
<organism evidence="2 3">
    <name type="scientific">Streptomyces akebiae</name>
    <dbReference type="NCBI Taxonomy" id="2865673"/>
    <lineage>
        <taxon>Bacteria</taxon>
        <taxon>Bacillati</taxon>
        <taxon>Actinomycetota</taxon>
        <taxon>Actinomycetes</taxon>
        <taxon>Kitasatosporales</taxon>
        <taxon>Streptomycetaceae</taxon>
        <taxon>Streptomyces</taxon>
    </lineage>
</organism>
<reference evidence="2 3" key="1">
    <citation type="submission" date="2021-08" db="EMBL/GenBank/DDBJ databases">
        <authorList>
            <person name="Ping M."/>
        </authorList>
    </citation>
    <scope>NUCLEOTIDE SEQUENCE [LARGE SCALE GENOMIC DNA]</scope>
    <source>
        <strain evidence="2 3">MG28</strain>
    </source>
</reference>
<keyword evidence="1" id="KW-1133">Transmembrane helix</keyword>
<proteinExistence type="predicted"/>
<protein>
    <submittedName>
        <fullName evidence="2">Uncharacterized protein</fullName>
    </submittedName>
</protein>
<evidence type="ECO:0000256" key="1">
    <source>
        <dbReference type="SAM" id="Phobius"/>
    </source>
</evidence>
<gene>
    <name evidence="2" type="ORF">K1J60_37635</name>
</gene>